<dbReference type="InterPro" id="IPR036388">
    <property type="entry name" value="WH-like_DNA-bd_sf"/>
</dbReference>
<feature type="DNA-binding region" description="OmpR/PhoB-type" evidence="7">
    <location>
        <begin position="123"/>
        <end position="217"/>
    </location>
</feature>
<dbReference type="PROSITE" id="PS51755">
    <property type="entry name" value="OMPR_PHOB"/>
    <property type="match status" value="1"/>
</dbReference>
<dbReference type="InterPro" id="IPR039420">
    <property type="entry name" value="WalR-like"/>
</dbReference>
<proteinExistence type="predicted"/>
<evidence type="ECO:0000256" key="6">
    <source>
        <dbReference type="PROSITE-ProRule" id="PRU00169"/>
    </source>
</evidence>
<dbReference type="PANTHER" id="PTHR48111:SF21">
    <property type="entry name" value="DNA-BINDING DUAL MASTER TRANSCRIPTIONAL REGULATOR RPAA"/>
    <property type="match status" value="1"/>
</dbReference>
<dbReference type="GO" id="GO:0006355">
    <property type="term" value="P:regulation of DNA-templated transcription"/>
    <property type="evidence" value="ECO:0007669"/>
    <property type="project" value="InterPro"/>
</dbReference>
<dbReference type="RefSeq" id="WP_197547780.1">
    <property type="nucleotide sequence ID" value="NZ_CP063164.1"/>
</dbReference>
<evidence type="ECO:0000313" key="11">
    <source>
        <dbReference type="Proteomes" id="UP000595074"/>
    </source>
</evidence>
<dbReference type="InterPro" id="IPR001867">
    <property type="entry name" value="OmpR/PhoB-type_DNA-bd"/>
</dbReference>
<evidence type="ECO:0000256" key="1">
    <source>
        <dbReference type="ARBA" id="ARBA00022553"/>
    </source>
</evidence>
<name>A0A7M1S126_9BACT</name>
<evidence type="ECO:0000259" key="9">
    <source>
        <dbReference type="PROSITE" id="PS51755"/>
    </source>
</evidence>
<dbReference type="GO" id="GO:0032993">
    <property type="term" value="C:protein-DNA complex"/>
    <property type="evidence" value="ECO:0007669"/>
    <property type="project" value="TreeGrafter"/>
</dbReference>
<evidence type="ECO:0000256" key="2">
    <source>
        <dbReference type="ARBA" id="ARBA00023012"/>
    </source>
</evidence>
<dbReference type="Gene3D" id="3.40.50.2300">
    <property type="match status" value="1"/>
</dbReference>
<keyword evidence="3" id="KW-0805">Transcription regulation</keyword>
<gene>
    <name evidence="10" type="ORF">IMZ28_06475</name>
</gene>
<dbReference type="Gene3D" id="1.10.10.10">
    <property type="entry name" value="Winged helix-like DNA-binding domain superfamily/Winged helix DNA-binding domain"/>
    <property type="match status" value="1"/>
</dbReference>
<dbReference type="EMBL" id="CP063164">
    <property type="protein sequence ID" value="QOR61108.1"/>
    <property type="molecule type" value="Genomic_DNA"/>
</dbReference>
<dbReference type="Pfam" id="PF00072">
    <property type="entry name" value="Response_reg"/>
    <property type="match status" value="1"/>
</dbReference>
<evidence type="ECO:0000256" key="4">
    <source>
        <dbReference type="ARBA" id="ARBA00023125"/>
    </source>
</evidence>
<reference evidence="10 11" key="1">
    <citation type="submission" date="2020-10" db="EMBL/GenBank/DDBJ databases">
        <title>The genome of sulfurovum sp.</title>
        <authorList>
            <person name="Xie S."/>
            <person name="Shao Z."/>
            <person name="Jiang L."/>
        </authorList>
    </citation>
    <scope>NUCLEOTIDE SEQUENCE [LARGE SCALE GENOMIC DNA]</scope>
    <source>
        <strain evidence="10 11">ST-419</strain>
    </source>
</reference>
<keyword evidence="4 7" id="KW-0238">DNA-binding</keyword>
<dbReference type="KEGG" id="sinu:IMZ28_06475"/>
<keyword evidence="2" id="KW-0902">Two-component regulatory system</keyword>
<dbReference type="SMART" id="SM00448">
    <property type="entry name" value="REC"/>
    <property type="match status" value="1"/>
</dbReference>
<dbReference type="InterPro" id="IPR001789">
    <property type="entry name" value="Sig_transdc_resp-reg_receiver"/>
</dbReference>
<dbReference type="Proteomes" id="UP000595074">
    <property type="component" value="Chromosome"/>
</dbReference>
<sequence>MKILLMEDDPVLGDILTDYLQQYYTTRRAFDSAEAQEFIDEESYDLFIFDINVPGKSGIELLKEIRSFNDTTPAIIITAYEDTRHLKESFDVGAHDYIRKPFELEELRLRIEKSKVLFRIEQDSLVKLSDTLTYYPQRHLVSDGVNEKTLRPKECEILEYFIAHPQRLISPEELIQNIWGFDALPSDATLRSYIRNLREVIGADKIITQRGLGYRYE</sequence>
<accession>A0A7M1S126</accession>
<evidence type="ECO:0000256" key="5">
    <source>
        <dbReference type="ARBA" id="ARBA00023163"/>
    </source>
</evidence>
<keyword evidence="11" id="KW-1185">Reference proteome</keyword>
<feature type="domain" description="Response regulatory" evidence="8">
    <location>
        <begin position="2"/>
        <end position="115"/>
    </location>
</feature>
<dbReference type="PANTHER" id="PTHR48111">
    <property type="entry name" value="REGULATOR OF RPOS"/>
    <property type="match status" value="1"/>
</dbReference>
<dbReference type="SMART" id="SM00862">
    <property type="entry name" value="Trans_reg_C"/>
    <property type="match status" value="1"/>
</dbReference>
<dbReference type="AlphaFoldDB" id="A0A7M1S126"/>
<dbReference type="GO" id="GO:0005829">
    <property type="term" value="C:cytosol"/>
    <property type="evidence" value="ECO:0007669"/>
    <property type="project" value="TreeGrafter"/>
</dbReference>
<dbReference type="SUPFAM" id="SSF46894">
    <property type="entry name" value="C-terminal effector domain of the bipartite response regulators"/>
    <property type="match status" value="1"/>
</dbReference>
<dbReference type="GO" id="GO:0000976">
    <property type="term" value="F:transcription cis-regulatory region binding"/>
    <property type="evidence" value="ECO:0007669"/>
    <property type="project" value="TreeGrafter"/>
</dbReference>
<evidence type="ECO:0000259" key="8">
    <source>
        <dbReference type="PROSITE" id="PS50110"/>
    </source>
</evidence>
<organism evidence="10 11">
    <name type="scientific">Sulfurovum indicum</name>
    <dbReference type="NCBI Taxonomy" id="2779528"/>
    <lineage>
        <taxon>Bacteria</taxon>
        <taxon>Pseudomonadati</taxon>
        <taxon>Campylobacterota</taxon>
        <taxon>Epsilonproteobacteria</taxon>
        <taxon>Campylobacterales</taxon>
        <taxon>Sulfurovaceae</taxon>
        <taxon>Sulfurovum</taxon>
    </lineage>
</organism>
<evidence type="ECO:0000256" key="3">
    <source>
        <dbReference type="ARBA" id="ARBA00023015"/>
    </source>
</evidence>
<feature type="modified residue" description="4-aspartylphosphate" evidence="6">
    <location>
        <position position="50"/>
    </location>
</feature>
<dbReference type="GO" id="GO:0000156">
    <property type="term" value="F:phosphorelay response regulator activity"/>
    <property type="evidence" value="ECO:0007669"/>
    <property type="project" value="TreeGrafter"/>
</dbReference>
<dbReference type="InterPro" id="IPR011006">
    <property type="entry name" value="CheY-like_superfamily"/>
</dbReference>
<evidence type="ECO:0000313" key="10">
    <source>
        <dbReference type="EMBL" id="QOR61108.1"/>
    </source>
</evidence>
<feature type="domain" description="OmpR/PhoB-type" evidence="9">
    <location>
        <begin position="123"/>
        <end position="217"/>
    </location>
</feature>
<dbReference type="InterPro" id="IPR016032">
    <property type="entry name" value="Sig_transdc_resp-reg_C-effctor"/>
</dbReference>
<protein>
    <submittedName>
        <fullName evidence="10">Response regulator transcription factor</fullName>
    </submittedName>
</protein>
<keyword evidence="5" id="KW-0804">Transcription</keyword>
<dbReference type="CDD" id="cd00383">
    <property type="entry name" value="trans_reg_C"/>
    <property type="match status" value="1"/>
</dbReference>
<dbReference type="PROSITE" id="PS50110">
    <property type="entry name" value="RESPONSE_REGULATORY"/>
    <property type="match status" value="1"/>
</dbReference>
<dbReference type="Pfam" id="PF00486">
    <property type="entry name" value="Trans_reg_C"/>
    <property type="match status" value="1"/>
</dbReference>
<dbReference type="SUPFAM" id="SSF52172">
    <property type="entry name" value="CheY-like"/>
    <property type="match status" value="1"/>
</dbReference>
<keyword evidence="1 6" id="KW-0597">Phosphoprotein</keyword>
<evidence type="ECO:0000256" key="7">
    <source>
        <dbReference type="PROSITE-ProRule" id="PRU01091"/>
    </source>
</evidence>